<accession>A0A3P8A6V0</accession>
<keyword evidence="3" id="KW-1185">Reference proteome</keyword>
<dbReference type="OrthoDB" id="5824068at2759"/>
<evidence type="ECO:0000259" key="1">
    <source>
        <dbReference type="PROSITE" id="PS50878"/>
    </source>
</evidence>
<evidence type="ECO:0000313" key="3">
    <source>
        <dbReference type="Proteomes" id="UP000050761"/>
    </source>
</evidence>
<reference evidence="4" key="2">
    <citation type="submission" date="2019-09" db="UniProtKB">
        <authorList>
            <consortium name="WormBaseParasite"/>
        </authorList>
    </citation>
    <scope>IDENTIFICATION</scope>
</reference>
<protein>
    <submittedName>
        <fullName evidence="4">Reverse transcriptase domain-containing protein</fullName>
    </submittedName>
</protein>
<reference evidence="2 3" key="1">
    <citation type="submission" date="2018-11" db="EMBL/GenBank/DDBJ databases">
        <authorList>
            <consortium name="Pathogen Informatics"/>
        </authorList>
    </citation>
    <scope>NUCLEOTIDE SEQUENCE [LARGE SCALE GENOMIC DNA]</scope>
</reference>
<dbReference type="AlphaFoldDB" id="A0A183FVU0"/>
<dbReference type="EMBL" id="UZAH01027514">
    <property type="protein sequence ID" value="VDO92317.1"/>
    <property type="molecule type" value="Genomic_DNA"/>
</dbReference>
<organism evidence="3 4">
    <name type="scientific">Heligmosomoides polygyrus</name>
    <name type="common">Parasitic roundworm</name>
    <dbReference type="NCBI Taxonomy" id="6339"/>
    <lineage>
        <taxon>Eukaryota</taxon>
        <taxon>Metazoa</taxon>
        <taxon>Ecdysozoa</taxon>
        <taxon>Nematoda</taxon>
        <taxon>Chromadorea</taxon>
        <taxon>Rhabditida</taxon>
        <taxon>Rhabditina</taxon>
        <taxon>Rhabditomorpha</taxon>
        <taxon>Strongyloidea</taxon>
        <taxon>Heligmosomidae</taxon>
        <taxon>Heligmosomoides</taxon>
    </lineage>
</organism>
<dbReference type="InterPro" id="IPR000477">
    <property type="entry name" value="RT_dom"/>
</dbReference>
<gene>
    <name evidence="2" type="ORF">HPBE_LOCUS12480</name>
</gene>
<feature type="domain" description="Reverse transcriptase" evidence="1">
    <location>
        <begin position="1"/>
        <end position="84"/>
    </location>
</feature>
<dbReference type="PROSITE" id="PS50878">
    <property type="entry name" value="RT_POL"/>
    <property type="match status" value="1"/>
</dbReference>
<dbReference type="Proteomes" id="UP000050761">
    <property type="component" value="Unassembled WGS sequence"/>
</dbReference>
<dbReference type="WBParaSite" id="HPBE_0001247901-mRNA-1">
    <property type="protein sequence ID" value="HPBE_0001247901-mRNA-1"/>
    <property type="gene ID" value="HPBE_0001247901"/>
</dbReference>
<evidence type="ECO:0000313" key="4">
    <source>
        <dbReference type="WBParaSite" id="HPBE_0001247901-mRNA-1"/>
    </source>
</evidence>
<accession>A0A183FVU0</accession>
<name>A0A183FVU0_HELPZ</name>
<sequence length="144" mass="16444">MGVKLNCRQLHHLRFADDIVLITLSISQAERMLADFGRVRGNVGLQLNLTKTIYVYLGREVNTANDLAPELSRRKRAAWGDFKTVEEGVKKTKNVRLSGQLLDSTAPPALTYTSEWNHSDVRSDRLTQVKERLRSSELHRRSKI</sequence>
<evidence type="ECO:0000313" key="2">
    <source>
        <dbReference type="EMBL" id="VDO92317.1"/>
    </source>
</evidence>
<proteinExistence type="predicted"/>